<dbReference type="Gene3D" id="1.10.510.10">
    <property type="entry name" value="Transferase(Phosphotransferase) domain 1"/>
    <property type="match status" value="1"/>
</dbReference>
<dbReference type="GO" id="GO:0005524">
    <property type="term" value="F:ATP binding"/>
    <property type="evidence" value="ECO:0007669"/>
    <property type="project" value="UniProtKB-KW"/>
</dbReference>
<evidence type="ECO:0000313" key="8">
    <source>
        <dbReference type="Proteomes" id="UP000054350"/>
    </source>
</evidence>
<evidence type="ECO:0000256" key="5">
    <source>
        <dbReference type="ARBA" id="ARBA00022840"/>
    </source>
</evidence>
<dbReference type="VEuPathDB" id="FungiDB:AMAG_20641"/>
<dbReference type="PANTHER" id="PTHR11584:SF369">
    <property type="entry name" value="MITOGEN-ACTIVATED PROTEIN KINASE KINASE KINASE 19-RELATED"/>
    <property type="match status" value="1"/>
</dbReference>
<dbReference type="PANTHER" id="PTHR11584">
    <property type="entry name" value="SERINE/THREONINE PROTEIN KINASE"/>
    <property type="match status" value="1"/>
</dbReference>
<keyword evidence="5" id="KW-0067">ATP-binding</keyword>
<feature type="domain" description="Protein kinase" evidence="6">
    <location>
        <begin position="1"/>
        <end position="82"/>
    </location>
</feature>
<keyword evidence="4" id="KW-0418">Kinase</keyword>
<evidence type="ECO:0000256" key="1">
    <source>
        <dbReference type="ARBA" id="ARBA00022527"/>
    </source>
</evidence>
<evidence type="ECO:0000313" key="7">
    <source>
        <dbReference type="EMBL" id="KNE72950.1"/>
    </source>
</evidence>
<keyword evidence="1" id="KW-0723">Serine/threonine-protein kinase</keyword>
<evidence type="ECO:0000256" key="2">
    <source>
        <dbReference type="ARBA" id="ARBA00022679"/>
    </source>
</evidence>
<reference evidence="8" key="2">
    <citation type="submission" date="2009-11" db="EMBL/GenBank/DDBJ databases">
        <title>The Genome Sequence of Allomyces macrogynus strain ATCC 38327.</title>
        <authorList>
            <consortium name="The Broad Institute Genome Sequencing Platform"/>
            <person name="Russ C."/>
            <person name="Cuomo C."/>
            <person name="Shea T."/>
            <person name="Young S.K."/>
            <person name="Zeng Q."/>
            <person name="Koehrsen M."/>
            <person name="Haas B."/>
            <person name="Borodovsky M."/>
            <person name="Guigo R."/>
            <person name="Alvarado L."/>
            <person name="Berlin A."/>
            <person name="Borenstein D."/>
            <person name="Chen Z."/>
            <person name="Engels R."/>
            <person name="Freedman E."/>
            <person name="Gellesch M."/>
            <person name="Goldberg J."/>
            <person name="Griggs A."/>
            <person name="Gujja S."/>
            <person name="Heiman D."/>
            <person name="Hepburn T."/>
            <person name="Howarth C."/>
            <person name="Jen D."/>
            <person name="Larson L."/>
            <person name="Lewis B."/>
            <person name="Mehta T."/>
            <person name="Park D."/>
            <person name="Pearson M."/>
            <person name="Roberts A."/>
            <person name="Saif S."/>
            <person name="Shenoy N."/>
            <person name="Sisk P."/>
            <person name="Stolte C."/>
            <person name="Sykes S."/>
            <person name="Walk T."/>
            <person name="White J."/>
            <person name="Yandava C."/>
            <person name="Burger G."/>
            <person name="Gray M.W."/>
            <person name="Holland P.W.H."/>
            <person name="King N."/>
            <person name="Lang F.B.F."/>
            <person name="Roger A.J."/>
            <person name="Ruiz-Trillo I."/>
            <person name="Lander E."/>
            <person name="Nusbaum C."/>
        </authorList>
    </citation>
    <scope>NUCLEOTIDE SEQUENCE [LARGE SCALE GENOMIC DNA]</scope>
    <source>
        <strain evidence="8">ATCC 38327</strain>
    </source>
</reference>
<organism evidence="7 8">
    <name type="scientific">Allomyces macrogynus (strain ATCC 38327)</name>
    <name type="common">Allomyces javanicus var. macrogynus</name>
    <dbReference type="NCBI Taxonomy" id="578462"/>
    <lineage>
        <taxon>Eukaryota</taxon>
        <taxon>Fungi</taxon>
        <taxon>Fungi incertae sedis</taxon>
        <taxon>Blastocladiomycota</taxon>
        <taxon>Blastocladiomycetes</taxon>
        <taxon>Blastocladiales</taxon>
        <taxon>Blastocladiaceae</taxon>
        <taxon>Allomyces</taxon>
    </lineage>
</organism>
<protein>
    <recommendedName>
        <fullName evidence="6">Protein kinase domain-containing protein</fullName>
    </recommendedName>
</protein>
<evidence type="ECO:0000256" key="3">
    <source>
        <dbReference type="ARBA" id="ARBA00022741"/>
    </source>
</evidence>
<dbReference type="STRING" id="578462.A0A0L0TE52"/>
<dbReference type="GO" id="GO:0004674">
    <property type="term" value="F:protein serine/threonine kinase activity"/>
    <property type="evidence" value="ECO:0007669"/>
    <property type="project" value="UniProtKB-KW"/>
</dbReference>
<keyword evidence="2" id="KW-0808">Transferase</keyword>
<sequence length="104" mass="10907">MGVDVWAAGITVFEMAARAYPYSDADDEVEALQAIATQGCPPLPDEASVRLGELGVAFVKRATAMDPKERPTAAELLLDAFLTGADLGQGRREVLAMIQAAGDA</sequence>
<gene>
    <name evidence="7" type="ORF">AMAG_20641</name>
</gene>
<dbReference type="EMBL" id="GG745386">
    <property type="protein sequence ID" value="KNE72950.1"/>
    <property type="molecule type" value="Genomic_DNA"/>
</dbReference>
<name>A0A0L0TE52_ALLM3</name>
<keyword evidence="3" id="KW-0547">Nucleotide-binding</keyword>
<proteinExistence type="predicted"/>
<reference evidence="7 8" key="1">
    <citation type="submission" date="2009-11" db="EMBL/GenBank/DDBJ databases">
        <title>Annotation of Allomyces macrogynus ATCC 38327.</title>
        <authorList>
            <consortium name="The Broad Institute Genome Sequencing Platform"/>
            <person name="Russ C."/>
            <person name="Cuomo C."/>
            <person name="Burger G."/>
            <person name="Gray M.W."/>
            <person name="Holland P.W.H."/>
            <person name="King N."/>
            <person name="Lang F.B.F."/>
            <person name="Roger A.J."/>
            <person name="Ruiz-Trillo I."/>
            <person name="Young S.K."/>
            <person name="Zeng Q."/>
            <person name="Gargeya S."/>
            <person name="Fitzgerald M."/>
            <person name="Haas B."/>
            <person name="Abouelleil A."/>
            <person name="Alvarado L."/>
            <person name="Arachchi H.M."/>
            <person name="Berlin A."/>
            <person name="Chapman S.B."/>
            <person name="Gearin G."/>
            <person name="Goldberg J."/>
            <person name="Griggs A."/>
            <person name="Gujja S."/>
            <person name="Hansen M."/>
            <person name="Heiman D."/>
            <person name="Howarth C."/>
            <person name="Larimer J."/>
            <person name="Lui A."/>
            <person name="MacDonald P.J.P."/>
            <person name="McCowen C."/>
            <person name="Montmayeur A."/>
            <person name="Murphy C."/>
            <person name="Neiman D."/>
            <person name="Pearson M."/>
            <person name="Priest M."/>
            <person name="Roberts A."/>
            <person name="Saif S."/>
            <person name="Shea T."/>
            <person name="Sisk P."/>
            <person name="Stolte C."/>
            <person name="Sykes S."/>
            <person name="Wortman J."/>
            <person name="Nusbaum C."/>
            <person name="Birren B."/>
        </authorList>
    </citation>
    <scope>NUCLEOTIDE SEQUENCE [LARGE SCALE GENOMIC DNA]</scope>
    <source>
        <strain evidence="7 8">ATCC 38327</strain>
    </source>
</reference>
<dbReference type="Proteomes" id="UP000054350">
    <property type="component" value="Unassembled WGS sequence"/>
</dbReference>
<dbReference type="InterPro" id="IPR011009">
    <property type="entry name" value="Kinase-like_dom_sf"/>
</dbReference>
<keyword evidence="8" id="KW-1185">Reference proteome</keyword>
<dbReference type="AlphaFoldDB" id="A0A0L0TE52"/>
<dbReference type="PROSITE" id="PS50011">
    <property type="entry name" value="PROTEIN_KINASE_DOM"/>
    <property type="match status" value="1"/>
</dbReference>
<dbReference type="OrthoDB" id="5979581at2759"/>
<dbReference type="InterPro" id="IPR000719">
    <property type="entry name" value="Prot_kinase_dom"/>
</dbReference>
<dbReference type="SUPFAM" id="SSF56112">
    <property type="entry name" value="Protein kinase-like (PK-like)"/>
    <property type="match status" value="1"/>
</dbReference>
<evidence type="ECO:0000256" key="4">
    <source>
        <dbReference type="ARBA" id="ARBA00022777"/>
    </source>
</evidence>
<accession>A0A0L0TE52</accession>
<evidence type="ECO:0000259" key="6">
    <source>
        <dbReference type="PROSITE" id="PS50011"/>
    </source>
</evidence>